<keyword evidence="2" id="KW-1185">Reference proteome</keyword>
<evidence type="ECO:0000313" key="2">
    <source>
        <dbReference type="Proteomes" id="UP001054857"/>
    </source>
</evidence>
<protein>
    <submittedName>
        <fullName evidence="1">Uncharacterized protein</fullName>
    </submittedName>
</protein>
<feature type="non-terminal residue" evidence="1">
    <location>
        <position position="264"/>
    </location>
</feature>
<dbReference type="Proteomes" id="UP001054857">
    <property type="component" value="Unassembled WGS sequence"/>
</dbReference>
<evidence type="ECO:0000313" key="1">
    <source>
        <dbReference type="EMBL" id="GFR44845.1"/>
    </source>
</evidence>
<proteinExistence type="predicted"/>
<gene>
    <name evidence="1" type="ORF">Agub_g6188</name>
</gene>
<name>A0AAD3DMZ8_9CHLO</name>
<sequence>MANAQLIRTTQRTCGAATRLAARCPTPGPCPYTRLQPHPRQCCDVLRPRKSPRRTVVRSSPDEVYDNLFNSPVFRSELVMKEFTNLVKEVTGLSGMAAKFPDFDLAGKRMYLDRMQEVSERYEVFIKRLELSQDPAAREYLRSTNAQMLEGGFTLNQMFVGLKQSLDDYRRWVEQEERVSSDPVAHQQFLKHFREMWATGVLGRVDLSYLLQSTDPGVILRAQRDPKFWLAIKEITGSPTPEVMARWLDDPNIGPLVAELWKSM</sequence>
<dbReference type="EMBL" id="BMAR01000008">
    <property type="protein sequence ID" value="GFR44845.1"/>
    <property type="molecule type" value="Genomic_DNA"/>
</dbReference>
<dbReference type="AlphaFoldDB" id="A0AAD3DMZ8"/>
<dbReference type="Pfam" id="PF08855">
    <property type="entry name" value="DUF1825"/>
    <property type="match status" value="1"/>
</dbReference>
<dbReference type="InterPro" id="IPR014954">
    <property type="entry name" value="DUF1825"/>
</dbReference>
<accession>A0AAD3DMZ8</accession>
<reference evidence="1 2" key="1">
    <citation type="journal article" date="2021" name="Sci. Rep.">
        <title>Genome sequencing of the multicellular alga Astrephomene provides insights into convergent evolution of germ-soma differentiation.</title>
        <authorList>
            <person name="Yamashita S."/>
            <person name="Yamamoto K."/>
            <person name="Matsuzaki R."/>
            <person name="Suzuki S."/>
            <person name="Yamaguchi H."/>
            <person name="Hirooka S."/>
            <person name="Minakuchi Y."/>
            <person name="Miyagishima S."/>
            <person name="Kawachi M."/>
            <person name="Toyoda A."/>
            <person name="Nozaki H."/>
        </authorList>
    </citation>
    <scope>NUCLEOTIDE SEQUENCE [LARGE SCALE GENOMIC DNA]</scope>
    <source>
        <strain evidence="1 2">NIES-4017</strain>
    </source>
</reference>
<organism evidence="1 2">
    <name type="scientific">Astrephomene gubernaculifera</name>
    <dbReference type="NCBI Taxonomy" id="47775"/>
    <lineage>
        <taxon>Eukaryota</taxon>
        <taxon>Viridiplantae</taxon>
        <taxon>Chlorophyta</taxon>
        <taxon>core chlorophytes</taxon>
        <taxon>Chlorophyceae</taxon>
        <taxon>CS clade</taxon>
        <taxon>Chlamydomonadales</taxon>
        <taxon>Astrephomenaceae</taxon>
        <taxon>Astrephomene</taxon>
    </lineage>
</organism>
<comment type="caution">
    <text evidence="1">The sequence shown here is derived from an EMBL/GenBank/DDBJ whole genome shotgun (WGS) entry which is preliminary data.</text>
</comment>